<dbReference type="AlphaFoldDB" id="A0A060BM50"/>
<evidence type="ECO:0000313" key="2">
    <source>
        <dbReference type="EMBL" id="AIA83662.1"/>
    </source>
</evidence>
<feature type="non-terminal residue" evidence="2">
    <location>
        <position position="1"/>
    </location>
</feature>
<dbReference type="PANTHER" id="PTHR43863:SF2">
    <property type="entry name" value="MALTASE-GLUCOAMYLASE"/>
    <property type="match status" value="1"/>
</dbReference>
<feature type="non-terminal residue" evidence="2">
    <location>
        <position position="136"/>
    </location>
</feature>
<name>A0A060BM50_9BACT</name>
<dbReference type="PANTHER" id="PTHR43863">
    <property type="entry name" value="HYDROLASE, PUTATIVE (AFU_ORTHOLOGUE AFUA_1G03140)-RELATED"/>
    <property type="match status" value="1"/>
</dbReference>
<dbReference type="InterPro" id="IPR048395">
    <property type="entry name" value="Glyco_hydro_31_C"/>
</dbReference>
<proteinExistence type="predicted"/>
<dbReference type="InterPro" id="IPR051816">
    <property type="entry name" value="Glycosyl_Hydrolase_31"/>
</dbReference>
<feature type="domain" description="Glycosyl hydrolase family 31 C-terminal" evidence="1">
    <location>
        <begin position="31"/>
        <end position="116"/>
    </location>
</feature>
<dbReference type="Gene3D" id="3.20.20.80">
    <property type="entry name" value="Glycosidases"/>
    <property type="match status" value="1"/>
</dbReference>
<reference evidence="2" key="1">
    <citation type="journal article" date="2013" name="Environ. Microbiol.">
        <title>Seasonally variable intestinal metagenomes of the red palm weevil (Rhynchophorus ferrugineus).</title>
        <authorList>
            <person name="Jia S."/>
            <person name="Zhang X."/>
            <person name="Zhang G."/>
            <person name="Yin A."/>
            <person name="Zhang S."/>
            <person name="Li F."/>
            <person name="Wang L."/>
            <person name="Zhao D."/>
            <person name="Yun Q."/>
            <person name="Tala"/>
            <person name="Wang J."/>
            <person name="Sun G."/>
            <person name="Baabdullah M."/>
            <person name="Yu X."/>
            <person name="Hu S."/>
            <person name="Al-Mssallem I.S."/>
            <person name="Yu J."/>
        </authorList>
    </citation>
    <scope>NUCLEOTIDE SEQUENCE</scope>
</reference>
<dbReference type="SUPFAM" id="SSF51011">
    <property type="entry name" value="Glycosyl hydrolase domain"/>
    <property type="match status" value="1"/>
</dbReference>
<dbReference type="InterPro" id="IPR013780">
    <property type="entry name" value="Glyco_hydro_b"/>
</dbReference>
<evidence type="ECO:0000259" key="1">
    <source>
        <dbReference type="Pfam" id="PF21365"/>
    </source>
</evidence>
<accession>A0A060BM50</accession>
<dbReference type="EMBL" id="KF116417">
    <property type="protein sequence ID" value="AIA83662.1"/>
    <property type="molecule type" value="Genomic_DNA"/>
</dbReference>
<protein>
    <submittedName>
        <fullName evidence="2">Glyco_hydro_31</fullName>
    </submittedName>
</protein>
<dbReference type="Gene3D" id="2.60.40.1180">
    <property type="entry name" value="Golgi alpha-mannosidase II"/>
    <property type="match status" value="1"/>
</dbReference>
<organism evidence="2">
    <name type="scientific">uncultured Dictyoglomus sp</name>
    <dbReference type="NCBI Taxonomy" id="221213"/>
    <lineage>
        <taxon>Bacteria</taxon>
        <taxon>Pseudomonadati</taxon>
        <taxon>Dictyoglomota</taxon>
        <taxon>Dictyoglomia</taxon>
        <taxon>Dictyoglomales</taxon>
        <taxon>Dictyoglomaceae</taxon>
        <taxon>Dictyoglomus</taxon>
        <taxon>environmental samples</taxon>
    </lineage>
</organism>
<sequence>EAVDNTRLYTKLKLRLMPYLMQTASEAWQKGLPMLRAMVLEFQEDENCRYLDRQYMLGPSLLVAPVFSSDSRVSFYLPGPGIWTHLLTGERLQGGRWYSRYCAADWLPLYVRPGSLLLVRPGKRTVRIMITSVGSE</sequence>
<dbReference type="Pfam" id="PF21365">
    <property type="entry name" value="Glyco_hydro_31_3rd"/>
    <property type="match status" value="1"/>
</dbReference>